<evidence type="ECO:0000313" key="13">
    <source>
        <dbReference type="EMBL" id="OBQ54063.1"/>
    </source>
</evidence>
<dbReference type="PROSITE" id="PS51709">
    <property type="entry name" value="G_TRME"/>
    <property type="match status" value="1"/>
</dbReference>
<dbReference type="InterPro" id="IPR027417">
    <property type="entry name" value="P-loop_NTPase"/>
</dbReference>
<evidence type="ECO:0000256" key="9">
    <source>
        <dbReference type="ARBA" id="ARBA00023134"/>
    </source>
</evidence>
<comment type="caution">
    <text evidence="10">Lacks conserved residue(s) required for the propagation of feature annotation.</text>
</comment>
<evidence type="ECO:0000256" key="2">
    <source>
        <dbReference type="ARBA" id="ARBA00022490"/>
    </source>
</evidence>
<keyword evidence="3 10" id="KW-0819">tRNA processing</keyword>
<dbReference type="GO" id="GO:0030488">
    <property type="term" value="P:tRNA methylation"/>
    <property type="evidence" value="ECO:0007669"/>
    <property type="project" value="TreeGrafter"/>
</dbReference>
<dbReference type="NCBIfam" id="TIGR00231">
    <property type="entry name" value="small_GTP"/>
    <property type="match status" value="1"/>
</dbReference>
<dbReference type="PANTHER" id="PTHR42714">
    <property type="entry name" value="TRNA MODIFICATION GTPASE GTPBP3"/>
    <property type="match status" value="1"/>
</dbReference>
<dbReference type="InterPro" id="IPR027266">
    <property type="entry name" value="TrmE/GcvT-like"/>
</dbReference>
<evidence type="ECO:0000256" key="3">
    <source>
        <dbReference type="ARBA" id="ARBA00022694"/>
    </source>
</evidence>
<dbReference type="RefSeq" id="WP_066853674.1">
    <property type="nucleotide sequence ID" value="NZ_JXMS01000008.1"/>
</dbReference>
<dbReference type="GO" id="GO:0003924">
    <property type="term" value="F:GTPase activity"/>
    <property type="evidence" value="ECO:0007669"/>
    <property type="project" value="UniProtKB-UniRule"/>
</dbReference>
<comment type="function">
    <text evidence="10">Exhibits a very high intrinsic GTPase hydrolysis rate. Involved in the addition of a carboxymethylaminomethyl (cmnm) group at the wobble position (U34) of certain tRNAs, forming tRNA-cmnm(5)s(2)U34.</text>
</comment>
<dbReference type="InterPro" id="IPR006073">
    <property type="entry name" value="GTP-bd"/>
</dbReference>
<evidence type="ECO:0000256" key="4">
    <source>
        <dbReference type="ARBA" id="ARBA00022723"/>
    </source>
</evidence>
<dbReference type="OrthoDB" id="9805918at2"/>
<dbReference type="GO" id="GO:0005525">
    <property type="term" value="F:GTP binding"/>
    <property type="evidence" value="ECO:0007669"/>
    <property type="project" value="UniProtKB-UniRule"/>
</dbReference>
<organism evidence="13 14">
    <name type="scientific">Halodesulfovibrio spirochaetisodalis</name>
    <dbReference type="NCBI Taxonomy" id="1560234"/>
    <lineage>
        <taxon>Bacteria</taxon>
        <taxon>Pseudomonadati</taxon>
        <taxon>Thermodesulfobacteriota</taxon>
        <taxon>Desulfovibrionia</taxon>
        <taxon>Desulfovibrionales</taxon>
        <taxon>Desulfovibrionaceae</taxon>
        <taxon>Halodesulfovibrio</taxon>
    </lineage>
</organism>
<gene>
    <name evidence="10" type="primary">mnmE</name>
    <name evidence="10" type="synonym">trmE</name>
    <name evidence="13" type="ORF">SP90_06240</name>
</gene>
<dbReference type="FunFam" id="3.40.50.300:FF:001376">
    <property type="entry name" value="tRNA modification GTPase MnmE"/>
    <property type="match status" value="1"/>
</dbReference>
<feature type="binding site" evidence="10">
    <location>
        <position position="231"/>
    </location>
    <ligand>
        <name>K(+)</name>
        <dbReference type="ChEBI" id="CHEBI:29103"/>
    </ligand>
</feature>
<dbReference type="Pfam" id="PF10396">
    <property type="entry name" value="TrmE_N"/>
    <property type="match status" value="1"/>
</dbReference>
<keyword evidence="8 10" id="KW-0630">Potassium</keyword>
<dbReference type="GO" id="GO:0005829">
    <property type="term" value="C:cytosol"/>
    <property type="evidence" value="ECO:0007669"/>
    <property type="project" value="TreeGrafter"/>
</dbReference>
<feature type="binding site" evidence="10">
    <location>
        <position position="86"/>
    </location>
    <ligand>
        <name>(6S)-5-formyl-5,6,7,8-tetrahydrofolate</name>
        <dbReference type="ChEBI" id="CHEBI:57457"/>
    </ligand>
</feature>
<name>A0A1B7XFL4_9BACT</name>
<dbReference type="EMBL" id="JXMS01000008">
    <property type="protein sequence ID" value="OBQ54063.1"/>
    <property type="molecule type" value="Genomic_DNA"/>
</dbReference>
<feature type="binding site" evidence="10">
    <location>
        <position position="256"/>
    </location>
    <ligand>
        <name>Mg(2+)</name>
        <dbReference type="ChEBI" id="CHEBI:18420"/>
    </ligand>
</feature>
<dbReference type="GO" id="GO:0046872">
    <property type="term" value="F:metal ion binding"/>
    <property type="evidence" value="ECO:0007669"/>
    <property type="project" value="UniProtKB-KW"/>
</dbReference>
<keyword evidence="7 10" id="KW-0460">Magnesium</keyword>
<dbReference type="SUPFAM" id="SSF52540">
    <property type="entry name" value="P-loop containing nucleoside triphosphate hydrolases"/>
    <property type="match status" value="1"/>
</dbReference>
<sequence>MTQNDTIAAIATAMGQGGIGIIRISGSDSGAILSKLFRSSSSKFTGFRPWVLHHGHILDAKGEDLDDVLVVHMPGTKTFTGEECAEIHCHGGPAILSSVLEAVFAHGARPADCGEFSKRAFLNGRMDLTQVEAIAEMIAAPAREGVRLAQAKLDGLLGQRIVELRTQLELIRMKLCVAVDFPEEDLECLDPQEFSDDITKVMQAIRTLLGNFDRARCWRDGALVVLAGQVNAGKSSLMNGLLGRKRAIVTDIPGTTRDFLEEHLTFDGLPIRLVDTAGLRETGDIVEQEGVRLSRDLASQADLVLLVVDGTRGLGQHEKELIASVGAENVLLVWNKVDIAGGAQDVNSVGCAFVQISAKHGEGLDLLSDAIRTTILSRHGDAKEPEAGDLVPNLRQSHALEQAVAELEGLLDDLAMQVPYDLLGVRLETACSILSEITGETTPNEILNKIFESFCIGK</sequence>
<dbReference type="AlphaFoldDB" id="A0A1B7XFL4"/>
<dbReference type="InterPro" id="IPR031168">
    <property type="entry name" value="G_TrmE"/>
</dbReference>
<comment type="caution">
    <text evidence="13">The sequence shown here is derived from an EMBL/GenBank/DDBJ whole genome shotgun (WGS) entry which is preliminary data.</text>
</comment>
<keyword evidence="2 10" id="KW-0963">Cytoplasm</keyword>
<dbReference type="Gene3D" id="3.30.1360.120">
    <property type="entry name" value="Probable tRNA modification gtpase trme, domain 1"/>
    <property type="match status" value="1"/>
</dbReference>
<comment type="similarity">
    <text evidence="1 10 11">Belongs to the TRAFAC class TrmE-Era-EngA-EngB-Septin-like GTPase superfamily. TrmE GTPase family.</text>
</comment>
<evidence type="ECO:0000256" key="8">
    <source>
        <dbReference type="ARBA" id="ARBA00022958"/>
    </source>
</evidence>
<proteinExistence type="inferred from homology"/>
<feature type="binding site" evidence="10">
    <location>
        <position position="125"/>
    </location>
    <ligand>
        <name>(6S)-5-formyl-5,6,7,8-tetrahydrofolate</name>
        <dbReference type="ChEBI" id="CHEBI:57457"/>
    </ligand>
</feature>
<feature type="binding site" evidence="10">
    <location>
        <begin position="275"/>
        <end position="278"/>
    </location>
    <ligand>
        <name>GTP</name>
        <dbReference type="ChEBI" id="CHEBI:37565"/>
    </ligand>
</feature>
<dbReference type="GO" id="GO:0002098">
    <property type="term" value="P:tRNA wobble uridine modification"/>
    <property type="evidence" value="ECO:0007669"/>
    <property type="project" value="TreeGrafter"/>
</dbReference>
<evidence type="ECO:0000313" key="14">
    <source>
        <dbReference type="Proteomes" id="UP000091979"/>
    </source>
</evidence>
<keyword evidence="9 10" id="KW-0342">GTP-binding</keyword>
<comment type="subcellular location">
    <subcellularLocation>
        <location evidence="10">Cytoplasm</location>
    </subcellularLocation>
</comment>
<dbReference type="InterPro" id="IPR005225">
    <property type="entry name" value="Small_GTP-bd"/>
</dbReference>
<dbReference type="Proteomes" id="UP000091979">
    <property type="component" value="Unassembled WGS sequence"/>
</dbReference>
<keyword evidence="4 10" id="KW-0479">Metal-binding</keyword>
<dbReference type="CDD" id="cd04164">
    <property type="entry name" value="trmE"/>
    <property type="match status" value="1"/>
</dbReference>
<dbReference type="InterPro" id="IPR018948">
    <property type="entry name" value="GTP-bd_TrmE_N"/>
</dbReference>
<dbReference type="CDD" id="cd14858">
    <property type="entry name" value="TrmE_N"/>
    <property type="match status" value="1"/>
</dbReference>
<dbReference type="PANTHER" id="PTHR42714:SF2">
    <property type="entry name" value="TRNA MODIFICATION GTPASE GTPBP3, MITOCHONDRIAL"/>
    <property type="match status" value="1"/>
</dbReference>
<dbReference type="Gene3D" id="3.40.50.300">
    <property type="entry name" value="P-loop containing nucleotide triphosphate hydrolases"/>
    <property type="match status" value="1"/>
</dbReference>
<evidence type="ECO:0000256" key="1">
    <source>
        <dbReference type="ARBA" id="ARBA00011043"/>
    </source>
</evidence>
<dbReference type="EC" id="3.6.-.-" evidence="10"/>
<dbReference type="Pfam" id="PF01926">
    <property type="entry name" value="MMR_HSR1"/>
    <property type="match status" value="1"/>
</dbReference>
<keyword evidence="6 10" id="KW-0378">Hydrolase</keyword>
<dbReference type="NCBIfam" id="TIGR00450">
    <property type="entry name" value="mnmE_trmE_thdF"/>
    <property type="match status" value="1"/>
</dbReference>
<dbReference type="InterPro" id="IPR004520">
    <property type="entry name" value="GTPase_MnmE"/>
</dbReference>
<evidence type="ECO:0000256" key="7">
    <source>
        <dbReference type="ARBA" id="ARBA00022842"/>
    </source>
</evidence>
<dbReference type="PATRIC" id="fig|1560234.3.peg.3223"/>
<evidence type="ECO:0000256" key="10">
    <source>
        <dbReference type="HAMAP-Rule" id="MF_00379"/>
    </source>
</evidence>
<feature type="binding site" evidence="10">
    <location>
        <position position="255"/>
    </location>
    <ligand>
        <name>K(+)</name>
        <dbReference type="ChEBI" id="CHEBI:29103"/>
    </ligand>
</feature>
<feature type="binding site" evidence="10">
    <location>
        <begin position="250"/>
        <end position="256"/>
    </location>
    <ligand>
        <name>GTP</name>
        <dbReference type="ChEBI" id="CHEBI:37565"/>
    </ligand>
</feature>
<dbReference type="Pfam" id="PF12631">
    <property type="entry name" value="MnmE_helical"/>
    <property type="match status" value="1"/>
</dbReference>
<evidence type="ECO:0000259" key="12">
    <source>
        <dbReference type="PROSITE" id="PS51709"/>
    </source>
</evidence>
<feature type="binding site" evidence="10">
    <location>
        <position position="458"/>
    </location>
    <ligand>
        <name>(6S)-5-formyl-5,6,7,8-tetrahydrofolate</name>
        <dbReference type="ChEBI" id="CHEBI:57457"/>
    </ligand>
</feature>
<evidence type="ECO:0000256" key="6">
    <source>
        <dbReference type="ARBA" id="ARBA00022801"/>
    </source>
</evidence>
<evidence type="ECO:0000256" key="11">
    <source>
        <dbReference type="RuleBase" id="RU003313"/>
    </source>
</evidence>
<protein>
    <recommendedName>
        <fullName evidence="10">tRNA modification GTPase MnmE</fullName>
        <ecNumber evidence="10">3.6.-.-</ecNumber>
    </recommendedName>
</protein>
<accession>A0A1B7XFL4</accession>
<comment type="cofactor">
    <cofactor evidence="10">
        <name>K(+)</name>
        <dbReference type="ChEBI" id="CHEBI:29103"/>
    </cofactor>
    <text evidence="10">Binds 1 potassium ion per subunit.</text>
</comment>
<dbReference type="STRING" id="1560234.SP90_06240"/>
<dbReference type="InterPro" id="IPR027368">
    <property type="entry name" value="MnmE_dom2"/>
</dbReference>
<feature type="binding site" evidence="10">
    <location>
        <position position="23"/>
    </location>
    <ligand>
        <name>(6S)-5-formyl-5,6,7,8-tetrahydrofolate</name>
        <dbReference type="ChEBI" id="CHEBI:57457"/>
    </ligand>
</feature>
<feature type="binding site" evidence="10">
    <location>
        <position position="250"/>
    </location>
    <ligand>
        <name>K(+)</name>
        <dbReference type="ChEBI" id="CHEBI:29103"/>
    </ligand>
</feature>
<feature type="binding site" evidence="10">
    <location>
        <position position="252"/>
    </location>
    <ligand>
        <name>K(+)</name>
        <dbReference type="ChEBI" id="CHEBI:29103"/>
    </ligand>
</feature>
<feature type="binding site" evidence="10">
    <location>
        <begin position="231"/>
        <end position="236"/>
    </location>
    <ligand>
        <name>GTP</name>
        <dbReference type="ChEBI" id="CHEBI:37565"/>
    </ligand>
</feature>
<dbReference type="Gene3D" id="1.20.120.430">
    <property type="entry name" value="tRNA modification GTPase MnmE domain 2"/>
    <property type="match status" value="1"/>
</dbReference>
<feature type="binding site" evidence="10">
    <location>
        <position position="235"/>
    </location>
    <ligand>
        <name>Mg(2+)</name>
        <dbReference type="ChEBI" id="CHEBI:18420"/>
    </ligand>
</feature>
<keyword evidence="14" id="KW-1185">Reference proteome</keyword>
<dbReference type="HAMAP" id="MF_00379">
    <property type="entry name" value="GTPase_MnmE"/>
    <property type="match status" value="1"/>
</dbReference>
<keyword evidence="5 10" id="KW-0547">Nucleotide-binding</keyword>
<reference evidence="13 14" key="1">
    <citation type="submission" date="2015-01" db="EMBL/GenBank/DDBJ databases">
        <title>Desulfovibrio sp. JC271 draft genome sequence.</title>
        <authorList>
            <person name="Shivani Y."/>
            <person name="Subhash Y."/>
            <person name="Sasikala C."/>
            <person name="Ramana C.V."/>
        </authorList>
    </citation>
    <scope>NUCLEOTIDE SEQUENCE [LARGE SCALE GENOMIC DNA]</scope>
    <source>
        <strain evidence="13 14">JC271</strain>
    </source>
</reference>
<dbReference type="InterPro" id="IPR025867">
    <property type="entry name" value="MnmE_helical"/>
</dbReference>
<feature type="domain" description="TrmE-type G" evidence="12">
    <location>
        <begin position="221"/>
        <end position="376"/>
    </location>
</feature>
<comment type="subunit">
    <text evidence="10">Homodimer. Heterotetramer of two MnmE and two MnmG subunits.</text>
</comment>
<evidence type="ECO:0000256" key="5">
    <source>
        <dbReference type="ARBA" id="ARBA00022741"/>
    </source>
</evidence>